<dbReference type="EMBL" id="QUBG01000001">
    <property type="protein sequence ID" value="TPR46041.1"/>
    <property type="molecule type" value="Genomic_DNA"/>
</dbReference>
<accession>A0A9Q8IP71</accession>
<dbReference type="RefSeq" id="WP_140934287.1">
    <property type="nucleotide sequence ID" value="NZ_QUBF01000001.1"/>
</dbReference>
<organism evidence="2 3">
    <name type="scientific">Apilactobacillus micheneri</name>
    <dbReference type="NCBI Taxonomy" id="1899430"/>
    <lineage>
        <taxon>Bacteria</taxon>
        <taxon>Bacillati</taxon>
        <taxon>Bacillota</taxon>
        <taxon>Bacilli</taxon>
        <taxon>Lactobacillales</taxon>
        <taxon>Lactobacillaceae</taxon>
        <taxon>Apilactobacillus</taxon>
    </lineage>
</organism>
<keyword evidence="1" id="KW-0472">Membrane</keyword>
<name>A0A9Q8IP71_9LACO</name>
<keyword evidence="1" id="KW-1133">Transmembrane helix</keyword>
<sequence length="117" mass="13542">MHSGELAEWVAAIAESLSVIVALLLPYYNSHKEKKLKRRNVKIVIKKMTERAIQGDKDGVEHLRAMLTNVLFNNLDSRLEDIIDSGQQIYEILKDHHELSKEDIQKLHDLLDQIDKK</sequence>
<gene>
    <name evidence="2" type="ORF">DY130_00580</name>
</gene>
<proteinExistence type="predicted"/>
<protein>
    <submittedName>
        <fullName evidence="2">Uncharacterized protein</fullName>
    </submittedName>
</protein>
<dbReference type="AlphaFoldDB" id="A0A9Q8IP71"/>
<feature type="transmembrane region" description="Helical" evidence="1">
    <location>
        <begin position="6"/>
        <end position="28"/>
    </location>
</feature>
<keyword evidence="1" id="KW-0812">Transmembrane</keyword>
<evidence type="ECO:0000256" key="1">
    <source>
        <dbReference type="SAM" id="Phobius"/>
    </source>
</evidence>
<dbReference type="Proteomes" id="UP000784700">
    <property type="component" value="Unassembled WGS sequence"/>
</dbReference>
<comment type="caution">
    <text evidence="2">The sequence shown here is derived from an EMBL/GenBank/DDBJ whole genome shotgun (WGS) entry which is preliminary data.</text>
</comment>
<evidence type="ECO:0000313" key="2">
    <source>
        <dbReference type="EMBL" id="TPR46041.1"/>
    </source>
</evidence>
<evidence type="ECO:0000313" key="3">
    <source>
        <dbReference type="Proteomes" id="UP000784700"/>
    </source>
</evidence>
<reference evidence="2" key="1">
    <citation type="submission" date="2018-08" db="EMBL/GenBank/DDBJ databases">
        <title>Comparative genomics of wild bee and flower associated Lactobacillus reveals potential adaptation to the bee host.</title>
        <authorList>
            <person name="Vuong H.Q."/>
            <person name="Mcfrederick Q.S."/>
        </authorList>
    </citation>
    <scope>NUCLEOTIDE SEQUENCE</scope>
    <source>
        <strain evidence="2">HV_63</strain>
    </source>
</reference>